<dbReference type="RefSeq" id="WP_172242808.1">
    <property type="nucleotide sequence ID" value="NZ_JABFDP010000044.1"/>
</dbReference>
<dbReference type="SUPFAM" id="SSF90123">
    <property type="entry name" value="ABC transporter transmembrane region"/>
    <property type="match status" value="1"/>
</dbReference>
<organism evidence="11 12">
    <name type="scientific">Bradyrhizobium denitrificans</name>
    <dbReference type="NCBI Taxonomy" id="2734912"/>
    <lineage>
        <taxon>Bacteria</taxon>
        <taxon>Pseudomonadati</taxon>
        <taxon>Pseudomonadota</taxon>
        <taxon>Alphaproteobacteria</taxon>
        <taxon>Hyphomicrobiales</taxon>
        <taxon>Nitrobacteraceae</taxon>
        <taxon>Bradyrhizobium</taxon>
    </lineage>
</organism>
<feature type="transmembrane region" description="Helical" evidence="8">
    <location>
        <begin position="36"/>
        <end position="63"/>
    </location>
</feature>
<evidence type="ECO:0000256" key="2">
    <source>
        <dbReference type="ARBA" id="ARBA00022692"/>
    </source>
</evidence>
<reference evidence="12" key="1">
    <citation type="journal article" date="2021" name="ISME J.">
        <title>Evolutionary origin and ecological implication of a unique nif island in free-living Bradyrhizobium lineages.</title>
        <authorList>
            <person name="Tao J."/>
        </authorList>
    </citation>
    <scope>NUCLEOTIDE SEQUENCE [LARGE SCALE GENOMIC DNA]</scope>
    <source>
        <strain evidence="12">SZCCT0094</strain>
    </source>
</reference>
<dbReference type="Gene3D" id="1.20.1560.10">
    <property type="entry name" value="ABC transporter type 1, transmembrane domain"/>
    <property type="match status" value="1"/>
</dbReference>
<sequence>MPYFRAVFEQHRQQAESNRQSRREELNTKSQPRFKLAIGLVAGLSCLRGLLNLGVPLVIASIYEVSRKTQSLHLLLELFGTIIVIHLCQATLRFIRLRVIRRLAIDVDQRYRELALPHIVVIDAPRRSENVSMRDIETIRTFLLGNGFVSLFDTPWVLIYFAVLVRINIWLGVLSALFTALVAGFGIVQQYNLARLRNAALQRTKPAINNPGDLLSRAFVPWSHIQRTLIDDHCESQRIRWNDSLPDDALNALSRSFKSVYVVAVLGLASYLMMAHDASVGTMMIAAFLAPRIVDPVDTLIKSWRDIKGARSAWPRLRSAGRVSTPSPVGYPGMGRPVLQADDLTIETPGTRITILQGVSFRLKAGEALMVVGRTGAGKTVFANTLAGCLPTRRRSISFGGVFLEDIARDQRVECIGYVPQRIEFYHGTLADNIARFNPEPDLDAVETALADIGLSELAPLAGTNIDQVTGSASPGVLKRLAIARAFYKAPPYLLLDDPEAGLDEEALTQLSELIARHRQRGGICLLFSTGIRFSHPTPRVLGEETSTHHALLLFPWKRLQIDADDPQLPMIRTKLTSRFKRQMKTAVDQ</sequence>
<evidence type="ECO:0000313" key="11">
    <source>
        <dbReference type="EMBL" id="MBR1138495.1"/>
    </source>
</evidence>
<dbReference type="InterPro" id="IPR011527">
    <property type="entry name" value="ABC1_TM_dom"/>
</dbReference>
<keyword evidence="12" id="KW-1185">Reference proteome</keyword>
<keyword evidence="4 11" id="KW-0067">ATP-binding</keyword>
<accession>A0ABS5GAZ0</accession>
<dbReference type="SMART" id="SM00382">
    <property type="entry name" value="AAA"/>
    <property type="match status" value="1"/>
</dbReference>
<comment type="caution">
    <text evidence="11">The sequence shown here is derived from an EMBL/GenBank/DDBJ whole genome shotgun (WGS) entry which is preliminary data.</text>
</comment>
<dbReference type="EMBL" id="JAFCLK010000021">
    <property type="protein sequence ID" value="MBR1138495.1"/>
    <property type="molecule type" value="Genomic_DNA"/>
</dbReference>
<evidence type="ECO:0000256" key="5">
    <source>
        <dbReference type="ARBA" id="ARBA00022989"/>
    </source>
</evidence>
<comment type="subcellular location">
    <subcellularLocation>
        <location evidence="1">Cell membrane</location>
        <topology evidence="1">Multi-pass membrane protein</topology>
    </subcellularLocation>
</comment>
<name>A0ABS5GAZ0_9BRAD</name>
<dbReference type="Proteomes" id="UP001314635">
    <property type="component" value="Unassembled WGS sequence"/>
</dbReference>
<dbReference type="Gene3D" id="3.40.50.300">
    <property type="entry name" value="P-loop containing nucleotide triphosphate hydrolases"/>
    <property type="match status" value="1"/>
</dbReference>
<dbReference type="Pfam" id="PF00005">
    <property type="entry name" value="ABC_tran"/>
    <property type="match status" value="1"/>
</dbReference>
<evidence type="ECO:0000256" key="7">
    <source>
        <dbReference type="ARBA" id="ARBA00024722"/>
    </source>
</evidence>
<comment type="function">
    <text evidence="7">Involved in beta-(1--&gt;2)glucan export. Transmembrane domains (TMD) form a pore in the inner membrane and the ATP-binding domain (NBD) is responsible for energy generation.</text>
</comment>
<evidence type="ECO:0000256" key="8">
    <source>
        <dbReference type="SAM" id="Phobius"/>
    </source>
</evidence>
<dbReference type="InterPro" id="IPR039421">
    <property type="entry name" value="Type_1_exporter"/>
</dbReference>
<evidence type="ECO:0000259" key="10">
    <source>
        <dbReference type="PROSITE" id="PS50929"/>
    </source>
</evidence>
<dbReference type="PANTHER" id="PTHR24221:SF248">
    <property type="entry name" value="ABC TRANSPORTER TRANSMEMBRANE REGION"/>
    <property type="match status" value="1"/>
</dbReference>
<protein>
    <submittedName>
        <fullName evidence="11">ATP-binding cassette domain-containing protein</fullName>
    </submittedName>
</protein>
<evidence type="ECO:0000313" key="12">
    <source>
        <dbReference type="Proteomes" id="UP001314635"/>
    </source>
</evidence>
<dbReference type="SUPFAM" id="SSF52540">
    <property type="entry name" value="P-loop containing nucleoside triphosphate hydrolases"/>
    <property type="match status" value="1"/>
</dbReference>
<feature type="domain" description="ABC transmembrane type-1" evidence="10">
    <location>
        <begin position="40"/>
        <end position="309"/>
    </location>
</feature>
<proteinExistence type="predicted"/>
<dbReference type="PROSITE" id="PS50893">
    <property type="entry name" value="ABC_TRANSPORTER_2"/>
    <property type="match status" value="1"/>
</dbReference>
<evidence type="ECO:0000256" key="3">
    <source>
        <dbReference type="ARBA" id="ARBA00022741"/>
    </source>
</evidence>
<keyword evidence="6 8" id="KW-0472">Membrane</keyword>
<evidence type="ECO:0000256" key="4">
    <source>
        <dbReference type="ARBA" id="ARBA00022840"/>
    </source>
</evidence>
<dbReference type="InterPro" id="IPR027417">
    <property type="entry name" value="P-loop_NTPase"/>
</dbReference>
<feature type="domain" description="ABC transporter" evidence="9">
    <location>
        <begin position="339"/>
        <end position="584"/>
    </location>
</feature>
<dbReference type="InterPro" id="IPR003593">
    <property type="entry name" value="AAA+_ATPase"/>
</dbReference>
<keyword evidence="3" id="KW-0547">Nucleotide-binding</keyword>
<evidence type="ECO:0000259" key="9">
    <source>
        <dbReference type="PROSITE" id="PS50893"/>
    </source>
</evidence>
<dbReference type="PROSITE" id="PS50929">
    <property type="entry name" value="ABC_TM1F"/>
    <property type="match status" value="1"/>
</dbReference>
<feature type="transmembrane region" description="Helical" evidence="8">
    <location>
        <begin position="75"/>
        <end position="95"/>
    </location>
</feature>
<keyword evidence="2 8" id="KW-0812">Transmembrane</keyword>
<dbReference type="GO" id="GO:0005524">
    <property type="term" value="F:ATP binding"/>
    <property type="evidence" value="ECO:0007669"/>
    <property type="project" value="UniProtKB-KW"/>
</dbReference>
<gene>
    <name evidence="11" type="ORF">JQ619_22280</name>
</gene>
<feature type="transmembrane region" description="Helical" evidence="8">
    <location>
        <begin position="142"/>
        <end position="163"/>
    </location>
</feature>
<dbReference type="InterPro" id="IPR036640">
    <property type="entry name" value="ABC1_TM_sf"/>
</dbReference>
<keyword evidence="5 8" id="KW-1133">Transmembrane helix</keyword>
<dbReference type="InterPro" id="IPR003439">
    <property type="entry name" value="ABC_transporter-like_ATP-bd"/>
</dbReference>
<feature type="transmembrane region" description="Helical" evidence="8">
    <location>
        <begin position="169"/>
        <end position="188"/>
    </location>
</feature>
<dbReference type="PANTHER" id="PTHR24221">
    <property type="entry name" value="ATP-BINDING CASSETTE SUB-FAMILY B"/>
    <property type="match status" value="1"/>
</dbReference>
<evidence type="ECO:0000256" key="1">
    <source>
        <dbReference type="ARBA" id="ARBA00004651"/>
    </source>
</evidence>
<evidence type="ECO:0000256" key="6">
    <source>
        <dbReference type="ARBA" id="ARBA00023136"/>
    </source>
</evidence>
<feature type="transmembrane region" description="Helical" evidence="8">
    <location>
        <begin position="260"/>
        <end position="290"/>
    </location>
</feature>